<dbReference type="EMBL" id="JAFJYH010000187">
    <property type="protein sequence ID" value="KAG4416407.1"/>
    <property type="molecule type" value="Genomic_DNA"/>
</dbReference>
<dbReference type="AlphaFoldDB" id="A0A8H7TB62"/>
<reference evidence="4" key="1">
    <citation type="submission" date="2021-02" db="EMBL/GenBank/DDBJ databases">
        <title>Genome sequence Cadophora malorum strain M34.</title>
        <authorList>
            <person name="Stefanovic E."/>
            <person name="Vu D."/>
            <person name="Scully C."/>
            <person name="Dijksterhuis J."/>
            <person name="Roader J."/>
            <person name="Houbraken J."/>
        </authorList>
    </citation>
    <scope>NUCLEOTIDE SEQUENCE</scope>
    <source>
        <strain evidence="4">M34</strain>
    </source>
</reference>
<gene>
    <name evidence="4" type="ORF">IFR04_010453</name>
</gene>
<dbReference type="PANTHER" id="PTHR38121">
    <property type="entry name" value="GH16 DOMAIN-CONTAINING PROTEIN"/>
    <property type="match status" value="1"/>
</dbReference>
<evidence type="ECO:0000256" key="1">
    <source>
        <dbReference type="SAM" id="MobiDB-lite"/>
    </source>
</evidence>
<feature type="region of interest" description="Disordered" evidence="1">
    <location>
        <begin position="207"/>
        <end position="228"/>
    </location>
</feature>
<dbReference type="PANTHER" id="PTHR38121:SF4">
    <property type="entry name" value="GH16 DOMAIN-CONTAINING PROTEIN-RELATED"/>
    <property type="match status" value="1"/>
</dbReference>
<keyword evidence="5" id="KW-1185">Reference proteome</keyword>
<dbReference type="InterPro" id="IPR000757">
    <property type="entry name" value="Beta-glucanase-like"/>
</dbReference>
<evidence type="ECO:0000313" key="5">
    <source>
        <dbReference type="Proteomes" id="UP000664132"/>
    </source>
</evidence>
<evidence type="ECO:0000313" key="4">
    <source>
        <dbReference type="EMBL" id="KAG4416407.1"/>
    </source>
</evidence>
<dbReference type="OrthoDB" id="4388755at2759"/>
<comment type="caution">
    <text evidence="4">The sequence shown here is derived from an EMBL/GenBank/DDBJ whole genome shotgun (WGS) entry which is preliminary data.</text>
</comment>
<dbReference type="Proteomes" id="UP000664132">
    <property type="component" value="Unassembled WGS sequence"/>
</dbReference>
<feature type="chain" id="PRO_5034416851" description="GH16 domain-containing protein" evidence="2">
    <location>
        <begin position="23"/>
        <end position="390"/>
    </location>
</feature>
<dbReference type="SUPFAM" id="SSF49899">
    <property type="entry name" value="Concanavalin A-like lectins/glucanases"/>
    <property type="match status" value="1"/>
</dbReference>
<dbReference type="GO" id="GO:0004553">
    <property type="term" value="F:hydrolase activity, hydrolyzing O-glycosyl compounds"/>
    <property type="evidence" value="ECO:0007669"/>
    <property type="project" value="InterPro"/>
</dbReference>
<dbReference type="Gene3D" id="2.60.120.200">
    <property type="match status" value="1"/>
</dbReference>
<feature type="domain" description="GH16" evidence="3">
    <location>
        <begin position="52"/>
        <end position="308"/>
    </location>
</feature>
<dbReference type="InterPro" id="IPR013320">
    <property type="entry name" value="ConA-like_dom_sf"/>
</dbReference>
<protein>
    <recommendedName>
        <fullName evidence="3">GH16 domain-containing protein</fullName>
    </recommendedName>
</protein>
<evidence type="ECO:0000256" key="2">
    <source>
        <dbReference type="SAM" id="SignalP"/>
    </source>
</evidence>
<sequence length="390" mass="42818">MALPASLLASIFLFSLPHLTIAASDTGDECSCFRTNASSQGYFLNHQFHDYRNVAGASSPPALTTNATNATNAFATSSFFLQDEWRNEWAVQNWNNSDSLASSGASILMVNTPNNVYIEQSNDSSPDYKSYLTLRTARHETFQSVAEIDSVEQDFHYMSARFMARVIGSPGACAGIFTYLGGDAASDVQEADIEILTRDPRNRVQYTNQPSVNKAGDDVPQATMNGTNPGERDWTLWNVYRVDWMPEMSSWYVNGESVANISFQTPKDPAGLIVNMWSDGGVWTGNMSLYDEAFLQIQWIELVYNRSGPYGGLGNRKRDEKGAWGVLEKRKGTPGCKVVCGVDEQVNVTGTPTLLYNNTGDATMGWRGESMGALVWIPLVLVGGAVFGCF</sequence>
<dbReference type="Pfam" id="PF00722">
    <property type="entry name" value="Glyco_hydro_16"/>
    <property type="match status" value="1"/>
</dbReference>
<accession>A0A8H7TB62</accession>
<organism evidence="4 5">
    <name type="scientific">Cadophora malorum</name>
    <dbReference type="NCBI Taxonomy" id="108018"/>
    <lineage>
        <taxon>Eukaryota</taxon>
        <taxon>Fungi</taxon>
        <taxon>Dikarya</taxon>
        <taxon>Ascomycota</taxon>
        <taxon>Pezizomycotina</taxon>
        <taxon>Leotiomycetes</taxon>
        <taxon>Helotiales</taxon>
        <taxon>Ploettnerulaceae</taxon>
        <taxon>Cadophora</taxon>
    </lineage>
</organism>
<dbReference type="PROSITE" id="PS51762">
    <property type="entry name" value="GH16_2"/>
    <property type="match status" value="1"/>
</dbReference>
<name>A0A8H7TB62_9HELO</name>
<proteinExistence type="predicted"/>
<dbReference type="CDD" id="cd00413">
    <property type="entry name" value="Glyco_hydrolase_16"/>
    <property type="match status" value="1"/>
</dbReference>
<feature type="signal peptide" evidence="2">
    <location>
        <begin position="1"/>
        <end position="22"/>
    </location>
</feature>
<keyword evidence="2" id="KW-0732">Signal</keyword>
<evidence type="ECO:0000259" key="3">
    <source>
        <dbReference type="PROSITE" id="PS51762"/>
    </source>
</evidence>
<dbReference type="GO" id="GO:0005975">
    <property type="term" value="P:carbohydrate metabolic process"/>
    <property type="evidence" value="ECO:0007669"/>
    <property type="project" value="InterPro"/>
</dbReference>